<keyword evidence="5" id="KW-0472">Membrane</keyword>
<evidence type="ECO:0000256" key="3">
    <source>
        <dbReference type="ARBA" id="ARBA00023157"/>
    </source>
</evidence>
<dbReference type="OrthoDB" id="6138650at2759"/>
<comment type="caution">
    <text evidence="8">The sequence shown here is derived from an EMBL/GenBank/DDBJ whole genome shotgun (WGS) entry which is preliminary data.</text>
</comment>
<protein>
    <recommendedName>
        <fullName evidence="7">EGF-like domain-containing protein</fullName>
    </recommendedName>
</protein>
<evidence type="ECO:0000256" key="2">
    <source>
        <dbReference type="ARBA" id="ARBA00022737"/>
    </source>
</evidence>
<dbReference type="SMART" id="SM00320">
    <property type="entry name" value="WD40"/>
    <property type="match status" value="3"/>
</dbReference>
<keyword evidence="6" id="KW-0732">Signal</keyword>
<feature type="signal peptide" evidence="6">
    <location>
        <begin position="1"/>
        <end position="20"/>
    </location>
</feature>
<keyword evidence="5" id="KW-0812">Transmembrane</keyword>
<evidence type="ECO:0000256" key="5">
    <source>
        <dbReference type="SAM" id="Phobius"/>
    </source>
</evidence>
<dbReference type="PROSITE" id="PS50026">
    <property type="entry name" value="EGF_3"/>
    <property type="match status" value="3"/>
</dbReference>
<evidence type="ECO:0000256" key="6">
    <source>
        <dbReference type="SAM" id="SignalP"/>
    </source>
</evidence>
<name>A0A814PLK2_9BILA</name>
<feature type="disulfide bond" evidence="4">
    <location>
        <begin position="484"/>
        <end position="493"/>
    </location>
</feature>
<evidence type="ECO:0000259" key="7">
    <source>
        <dbReference type="PROSITE" id="PS50026"/>
    </source>
</evidence>
<feature type="disulfide bond" evidence="4">
    <location>
        <begin position="568"/>
        <end position="577"/>
    </location>
</feature>
<dbReference type="AlphaFoldDB" id="A0A814PLK2"/>
<evidence type="ECO:0000256" key="1">
    <source>
        <dbReference type="ARBA" id="ARBA00022536"/>
    </source>
</evidence>
<evidence type="ECO:0000313" key="9">
    <source>
        <dbReference type="Proteomes" id="UP000663879"/>
    </source>
</evidence>
<feature type="chain" id="PRO_5032632566" description="EGF-like domain-containing protein" evidence="6">
    <location>
        <begin position="21"/>
        <end position="643"/>
    </location>
</feature>
<feature type="transmembrane region" description="Helical" evidence="5">
    <location>
        <begin position="596"/>
        <end position="619"/>
    </location>
</feature>
<dbReference type="Proteomes" id="UP000663879">
    <property type="component" value="Unassembled WGS sequence"/>
</dbReference>
<dbReference type="InterPro" id="IPR036322">
    <property type="entry name" value="WD40_repeat_dom_sf"/>
</dbReference>
<dbReference type="Gene3D" id="2.130.10.10">
    <property type="entry name" value="YVTN repeat-like/Quinoprotein amine dehydrogenase"/>
    <property type="match status" value="1"/>
</dbReference>
<proteinExistence type="predicted"/>
<dbReference type="InterPro" id="IPR001680">
    <property type="entry name" value="WD40_rpt"/>
</dbReference>
<dbReference type="PROSITE" id="PS00022">
    <property type="entry name" value="EGF_1"/>
    <property type="match status" value="2"/>
</dbReference>
<dbReference type="SUPFAM" id="SSF50978">
    <property type="entry name" value="WD40 repeat-like"/>
    <property type="match status" value="1"/>
</dbReference>
<dbReference type="SUPFAM" id="SSF57196">
    <property type="entry name" value="EGF/Laminin"/>
    <property type="match status" value="1"/>
</dbReference>
<keyword evidence="9" id="KW-1185">Reference proteome</keyword>
<feature type="disulfide bond" evidence="4">
    <location>
        <begin position="455"/>
        <end position="465"/>
    </location>
</feature>
<keyword evidence="2" id="KW-0677">Repeat</keyword>
<keyword evidence="3 4" id="KW-1015">Disulfide bond</keyword>
<reference evidence="8" key="1">
    <citation type="submission" date="2021-02" db="EMBL/GenBank/DDBJ databases">
        <authorList>
            <person name="Nowell W R."/>
        </authorList>
    </citation>
    <scope>NUCLEOTIDE SEQUENCE</scope>
    <source>
        <strain evidence="8">Ploen Becks lab</strain>
    </source>
</reference>
<feature type="domain" description="EGF-like" evidence="7">
    <location>
        <begin position="451"/>
        <end position="494"/>
    </location>
</feature>
<dbReference type="Pfam" id="PF00008">
    <property type="entry name" value="EGF"/>
    <property type="match status" value="1"/>
</dbReference>
<feature type="domain" description="EGF-like" evidence="7">
    <location>
        <begin position="542"/>
        <end position="578"/>
    </location>
</feature>
<accession>A0A814PLK2</accession>
<gene>
    <name evidence="8" type="ORF">OXX778_LOCUS21469</name>
</gene>
<evidence type="ECO:0000256" key="4">
    <source>
        <dbReference type="PROSITE-ProRule" id="PRU00076"/>
    </source>
</evidence>
<dbReference type="InterPro" id="IPR000742">
    <property type="entry name" value="EGF"/>
</dbReference>
<dbReference type="EMBL" id="CAJNOC010007956">
    <property type="protein sequence ID" value="CAF1107602.1"/>
    <property type="molecule type" value="Genomic_DNA"/>
</dbReference>
<organism evidence="8 9">
    <name type="scientific">Brachionus calyciflorus</name>
    <dbReference type="NCBI Taxonomy" id="104777"/>
    <lineage>
        <taxon>Eukaryota</taxon>
        <taxon>Metazoa</taxon>
        <taxon>Spiralia</taxon>
        <taxon>Gnathifera</taxon>
        <taxon>Rotifera</taxon>
        <taxon>Eurotatoria</taxon>
        <taxon>Monogononta</taxon>
        <taxon>Pseudotrocha</taxon>
        <taxon>Ploima</taxon>
        <taxon>Brachionidae</taxon>
        <taxon>Brachionus</taxon>
    </lineage>
</organism>
<sequence length="643" mass="73203">MLIKWIEFLFFLSLLGQIQVFKCQSLYVTGSDDNSLKIWNDSSVILSKNISRKVTCLDIDYNKNIIIAGTDNGKVIGWDVQSNSLKSDNGNETNKVNSILIINSTHLLAGYNRFIIFWSLPEISQIKKINDVRFGTIGEMKNISSENLILIINVEAKMLVFSLKNNSILKENDIYEQGYSFDLIDRNFIYSPCRIQGSNDICLFKLNSDLLLLQTDLQNFQTINFPSLKVLNQTFGIYSTDSSNDNLGFVNFQTKSLIKTYTVSSVILSIDVLNDRIVVCHQNGSISHYNKINFSFIKTFREHNLNSPKNVIKKYIDFMALQNLLSTPTASTTQFKTEIRSDHSTNINPTSDLSTNNLDLQTTNLPSTFESTLRNDATFSEKTNMSHTTLNTFQSTLNDETTILSLIKNTESTLKPTFFPTTAATSSFLQYINFLKMSSHETIKFLSSDIDLNNCILNCSGNGYCKIQYQKIMLVEKIKLICECFDNFSGEKCELNTLPCFKNKCKNNASCINNLKDKTYSCECSAGHNNKTIYYGDYCEYKMDLCANETCSKNGFCIDTGNETKCKCFSKFSGEKCEIESTEIKVTKMVIKTSSLIAIISLAMTYCCMIISDLSKLSFKEKRNKQKKYRPKIQRIQKYRYVN</sequence>
<evidence type="ECO:0000313" key="8">
    <source>
        <dbReference type="EMBL" id="CAF1107602.1"/>
    </source>
</evidence>
<keyword evidence="5" id="KW-1133">Transmembrane helix</keyword>
<dbReference type="Gene3D" id="2.10.25.10">
    <property type="entry name" value="Laminin"/>
    <property type="match status" value="2"/>
</dbReference>
<dbReference type="InterPro" id="IPR015943">
    <property type="entry name" value="WD40/YVTN_repeat-like_dom_sf"/>
</dbReference>
<comment type="caution">
    <text evidence="4">Lacks conserved residue(s) required for the propagation of feature annotation.</text>
</comment>
<keyword evidence="1 4" id="KW-0245">EGF-like domain</keyword>
<dbReference type="CDD" id="cd00054">
    <property type="entry name" value="EGF_CA"/>
    <property type="match status" value="1"/>
</dbReference>
<dbReference type="InterPro" id="IPR051022">
    <property type="entry name" value="Notch_Cell-Fate_Det"/>
</dbReference>
<dbReference type="PANTHER" id="PTHR24049">
    <property type="entry name" value="CRUMBS FAMILY MEMBER"/>
    <property type="match status" value="1"/>
</dbReference>
<feature type="disulfide bond" evidence="4">
    <location>
        <begin position="505"/>
        <end position="522"/>
    </location>
</feature>
<dbReference type="SMART" id="SM00181">
    <property type="entry name" value="EGF"/>
    <property type="match status" value="3"/>
</dbReference>
<feature type="domain" description="EGF-like" evidence="7">
    <location>
        <begin position="496"/>
        <end position="540"/>
    </location>
</feature>